<dbReference type="EMBL" id="CM045759">
    <property type="protein sequence ID" value="KAI8018933.1"/>
    <property type="molecule type" value="Genomic_DNA"/>
</dbReference>
<organism evidence="1 2">
    <name type="scientific">Camellia lanceoleosa</name>
    <dbReference type="NCBI Taxonomy" id="1840588"/>
    <lineage>
        <taxon>Eukaryota</taxon>
        <taxon>Viridiplantae</taxon>
        <taxon>Streptophyta</taxon>
        <taxon>Embryophyta</taxon>
        <taxon>Tracheophyta</taxon>
        <taxon>Spermatophyta</taxon>
        <taxon>Magnoliopsida</taxon>
        <taxon>eudicotyledons</taxon>
        <taxon>Gunneridae</taxon>
        <taxon>Pentapetalae</taxon>
        <taxon>asterids</taxon>
        <taxon>Ericales</taxon>
        <taxon>Theaceae</taxon>
        <taxon>Camellia</taxon>
    </lineage>
</organism>
<gene>
    <name evidence="1" type="ORF">LOK49_LG04G00882</name>
</gene>
<name>A0ACC0HZG0_9ERIC</name>
<protein>
    <submittedName>
        <fullName evidence="1">Metal transporter Nramp2</fullName>
    </submittedName>
</protein>
<dbReference type="Proteomes" id="UP001060215">
    <property type="component" value="Chromosome 2"/>
</dbReference>
<proteinExistence type="predicted"/>
<sequence length="1221" mass="134872">MPPNQEQQPLLTNRPPDCDENEVREEEEEEEEDETAYETTEKVHIIGVDDDDCGDWAKTPPFSWKKLWLFTGPGFLMSIAFLDPGNLEGDLQAGAIAGYSLLWLLLWATAMGLLVQLLAARLGVATGKHLAELCREEYPKWARWLLWVMAEVALIGADIQEVIGSAIAIKILSNGVVPLWGGVVITACDCFIFLFLENYGVRKLEAVFAVLIATMALSFAWMFGETEPNGVELLLGLLIPKLSSKTIQQAVGVVGCIIMPHNIFLHSALVQSREIDRCKTGRVQEALNYYSIESTVALTISFMINLFVTAVFAKAFYGTDIANSIGLVNAGQYLQEKYGGGILPILYIWGIGLLAAGQSSTLTGTYAGQFIMGGFLNLRLKKWLRALITRSCAIIPTMIVALAFDTSEDSLDVLNEWLNVLQSVQIPFALIPLLCLVSKEEVMGIFKIGLVLKMVSWLVAALVIVINGCIPCIYHIPHNPEHYSWRKRIELWECLQLLSWNNSKAFIELEAHKGAAEDNVQWLEIEEYFSHLESVMKKKIEEFEVREKEFKEKESKTCTMLADREGAVAAKEQDLLDRIQELKDAAVAAIAEARANHMSEPLEPVDGGGDKETKVSSSLGDTNAILDAPEENSPNRTVENAETVAGEVKPRPELTQFCEEMDAKGLLNYTMLNQKNMPAICAELSVALESATEPGHLILASLEGFYPPDDTTQEGDKKDAAHQGMRRSCLMFMEAMAALMARADPGADHLLNPEIKQQAKAIADEWKPKLAGMGINAANGKSLEAEAFLQLLATFRILSEFDEDELCKLVLAVAHQRRAPELCRSLGLTHKMPVVIEALVNCGKQIDAVHFVHAFQLTESFPPVPLLKTYLKDLRRNSQGKPGSFGNAAGALNAQELAALRAVIGCVEQYNLETDYPLAPLQKRVAQLDRPSHDRKRSVESAKPLQHKKPRANGGFHGFRVPGATSRTPAPVPAPAPAPSVGQGVSVFGGRTMYAGISERYPHALPTTTLDYQTPSQPTYAQQAYDQRSYYYPPDDRVAASTYNSAPSNYGSYLVGLLFGNDYESSLSFDLLYDTEPIFGLDQNKSFSHACTTELLMHASGVVSDSVCPPHSLGSLVRKHVRHRKKARHSLNSEALHRSGYDTGLSSPEGHGLCYEASQEWSPSNLAQVHDMVKDCWFIIFMYGSPCTLARGQVWSSVEAKFQHFHKPFIIMGDLNQECRS</sequence>
<reference evidence="1 2" key="1">
    <citation type="journal article" date="2022" name="Plant J.">
        <title>Chromosome-level genome of Camellia lanceoleosa provides a valuable resource for understanding genome evolution and self-incompatibility.</title>
        <authorList>
            <person name="Gong W."/>
            <person name="Xiao S."/>
            <person name="Wang L."/>
            <person name="Liao Z."/>
            <person name="Chang Y."/>
            <person name="Mo W."/>
            <person name="Hu G."/>
            <person name="Li W."/>
            <person name="Zhao G."/>
            <person name="Zhu H."/>
            <person name="Hu X."/>
            <person name="Ji K."/>
            <person name="Xiang X."/>
            <person name="Song Q."/>
            <person name="Yuan D."/>
            <person name="Jin S."/>
            <person name="Zhang L."/>
        </authorList>
    </citation>
    <scope>NUCLEOTIDE SEQUENCE [LARGE SCALE GENOMIC DNA]</scope>
    <source>
        <strain evidence="1">SQ_2022a</strain>
    </source>
</reference>
<evidence type="ECO:0000313" key="2">
    <source>
        <dbReference type="Proteomes" id="UP001060215"/>
    </source>
</evidence>
<keyword evidence="2" id="KW-1185">Reference proteome</keyword>
<evidence type="ECO:0000313" key="1">
    <source>
        <dbReference type="EMBL" id="KAI8018933.1"/>
    </source>
</evidence>
<accession>A0ACC0HZG0</accession>
<comment type="caution">
    <text evidence="1">The sequence shown here is derived from an EMBL/GenBank/DDBJ whole genome shotgun (WGS) entry which is preliminary data.</text>
</comment>